<proteinExistence type="predicted"/>
<organism evidence="2 3">
    <name type="scientific">Seminavis robusta</name>
    <dbReference type="NCBI Taxonomy" id="568900"/>
    <lineage>
        <taxon>Eukaryota</taxon>
        <taxon>Sar</taxon>
        <taxon>Stramenopiles</taxon>
        <taxon>Ochrophyta</taxon>
        <taxon>Bacillariophyta</taxon>
        <taxon>Bacillariophyceae</taxon>
        <taxon>Bacillariophycidae</taxon>
        <taxon>Naviculales</taxon>
        <taxon>Naviculaceae</taxon>
        <taxon>Seminavis</taxon>
    </lineage>
</organism>
<dbReference type="AlphaFoldDB" id="A0A9N8EKR5"/>
<comment type="caution">
    <text evidence="2">The sequence shown here is derived from an EMBL/GenBank/DDBJ whole genome shotgun (WGS) entry which is preliminary data.</text>
</comment>
<feature type="region of interest" description="Disordered" evidence="1">
    <location>
        <begin position="120"/>
        <end position="159"/>
    </location>
</feature>
<feature type="region of interest" description="Disordered" evidence="1">
    <location>
        <begin position="25"/>
        <end position="107"/>
    </location>
</feature>
<gene>
    <name evidence="2" type="ORF">SEMRO_1369_G266950.1</name>
</gene>
<sequence>MRYPNLFSRKTADGDNNGLKKVAVVSSNDKSRWPHWPVSLRSPRRSSSRKPAITRSESQSMENTSSNTDPLRRRHSNNGQSIVLEDDMSSLSEHSNTQHRNRARDHRQRIRRIRELQRSLPFDVVVPTTEPQPQPQPQLQPEPKEEEPHEMVPTESVDPTRPDLVLESLLATQSNTPPQELDPESRSRLQAIRLLSSMMGPDHPDVLFSMQYLGKHLHRRGNVYGAKAIQNHVHERYHAQTVASLAVTNRCV</sequence>
<feature type="compositionally biased region" description="Basic residues" evidence="1">
    <location>
        <begin position="97"/>
        <end position="107"/>
    </location>
</feature>
<evidence type="ECO:0000256" key="1">
    <source>
        <dbReference type="SAM" id="MobiDB-lite"/>
    </source>
</evidence>
<protein>
    <submittedName>
        <fullName evidence="2">Uncharacterized protein</fullName>
    </submittedName>
</protein>
<evidence type="ECO:0000313" key="2">
    <source>
        <dbReference type="EMBL" id="CAB9523041.1"/>
    </source>
</evidence>
<feature type="compositionally biased region" description="Polar residues" evidence="1">
    <location>
        <begin position="55"/>
        <end position="69"/>
    </location>
</feature>
<dbReference type="Proteomes" id="UP001153069">
    <property type="component" value="Unassembled WGS sequence"/>
</dbReference>
<name>A0A9N8EKR5_9STRA</name>
<dbReference type="EMBL" id="CAICTM010001367">
    <property type="protein sequence ID" value="CAB9523041.1"/>
    <property type="molecule type" value="Genomic_DNA"/>
</dbReference>
<accession>A0A9N8EKR5</accession>
<keyword evidence="3" id="KW-1185">Reference proteome</keyword>
<feature type="compositionally biased region" description="Pro residues" evidence="1">
    <location>
        <begin position="130"/>
        <end position="140"/>
    </location>
</feature>
<feature type="compositionally biased region" description="Basic and acidic residues" evidence="1">
    <location>
        <begin position="142"/>
        <end position="152"/>
    </location>
</feature>
<evidence type="ECO:0000313" key="3">
    <source>
        <dbReference type="Proteomes" id="UP001153069"/>
    </source>
</evidence>
<reference evidence="2" key="1">
    <citation type="submission" date="2020-06" db="EMBL/GenBank/DDBJ databases">
        <authorList>
            <consortium name="Plant Systems Biology data submission"/>
        </authorList>
    </citation>
    <scope>NUCLEOTIDE SEQUENCE</scope>
    <source>
        <strain evidence="2">D6</strain>
    </source>
</reference>